<dbReference type="InterPro" id="IPR024079">
    <property type="entry name" value="MetalloPept_cat_dom_sf"/>
</dbReference>
<dbReference type="GO" id="GO:0008270">
    <property type="term" value="F:zinc ion binding"/>
    <property type="evidence" value="ECO:0007669"/>
    <property type="project" value="InterPro"/>
</dbReference>
<keyword evidence="4" id="KW-0964">Secreted</keyword>
<evidence type="ECO:0000256" key="2">
    <source>
        <dbReference type="ARBA" id="ARBA00004613"/>
    </source>
</evidence>
<dbReference type="GO" id="GO:0008237">
    <property type="term" value="F:metallopeptidase activity"/>
    <property type="evidence" value="ECO:0007669"/>
    <property type="project" value="InterPro"/>
</dbReference>
<dbReference type="SMART" id="SM00235">
    <property type="entry name" value="ZnMc"/>
    <property type="match status" value="1"/>
</dbReference>
<dbReference type="AlphaFoldDB" id="A0A5C4NBB1"/>
<evidence type="ECO:0000313" key="9">
    <source>
        <dbReference type="Proteomes" id="UP000305709"/>
    </source>
</evidence>
<dbReference type="GO" id="GO:0006508">
    <property type="term" value="P:proteolysis"/>
    <property type="evidence" value="ECO:0007669"/>
    <property type="project" value="InterPro"/>
</dbReference>
<dbReference type="InterPro" id="IPR011049">
    <property type="entry name" value="Serralysin-like_metalloprot_C"/>
</dbReference>
<dbReference type="Gene3D" id="3.40.390.10">
    <property type="entry name" value="Collagenase (Catalytic Domain)"/>
    <property type="match status" value="1"/>
</dbReference>
<name>A0A5C4NBB1_9RHOB</name>
<evidence type="ECO:0000256" key="6">
    <source>
        <dbReference type="SAM" id="MobiDB-lite"/>
    </source>
</evidence>
<dbReference type="Gene3D" id="2.150.10.10">
    <property type="entry name" value="Serralysin-like metalloprotease, C-terminal"/>
    <property type="match status" value="1"/>
</dbReference>
<keyword evidence="9" id="KW-1185">Reference proteome</keyword>
<dbReference type="PRINTS" id="PR00313">
    <property type="entry name" value="CABNDNGRPT"/>
</dbReference>
<comment type="similarity">
    <text evidence="3">Belongs to the peptidase M10B family.</text>
</comment>
<accession>A0A5C4NBB1</accession>
<dbReference type="InterPro" id="IPR018511">
    <property type="entry name" value="Hemolysin-typ_Ca-bd_CS"/>
</dbReference>
<comment type="subcellular location">
    <subcellularLocation>
        <location evidence="2">Secreted</location>
    </subcellularLocation>
</comment>
<evidence type="ECO:0000256" key="3">
    <source>
        <dbReference type="ARBA" id="ARBA00009490"/>
    </source>
</evidence>
<sequence length="437" mass="47580">MAGAIAVLNPSVSGCARCGRRGPLSQPRRQPATGDRDGRLLRRGPPLRELPRRLAPLRQLPGRRAGHDHLCFMNRVPDSAWTGHGDPHHSFRILTDNQRGHVERAMDLIASVANVRYVELSETSAPHLLVGSFDMTGNTAGFANCPFTFRGDPDSLGIGDLWLDIHTGVGSLSVILHELCHTLGLKHPFEGDHLLPDSEDRHANTIMSYDWSTDPQNLMVYDVIALQSIYGPARLRRGDDTYVFGQDKVIWDGGGHDRIDARGATAAVTLSLDDGRWNHMGAKAASFLAQGQVWLGDFTIIEDALGSRFADRLAGNGRSNDLRGGAGNDVLAGGGGRDDLWGGRGQDRFVFTRRSDSGVADQRDVIRDFADGDHVDLSALHLSWRGSRSFTGAGDEARVFDLTSGVLVLIDFDGDRAVDFALRVLGIDQLDRGDVLL</sequence>
<dbReference type="InterPro" id="IPR013858">
    <property type="entry name" value="Peptidase_M10B_C"/>
</dbReference>
<comment type="cofactor">
    <cofactor evidence="1">
        <name>Ca(2+)</name>
        <dbReference type="ChEBI" id="CHEBI:29108"/>
    </cofactor>
</comment>
<organism evidence="8 9">
    <name type="scientific">Rubellimicrobium roseum</name>
    <dbReference type="NCBI Taxonomy" id="687525"/>
    <lineage>
        <taxon>Bacteria</taxon>
        <taxon>Pseudomonadati</taxon>
        <taxon>Pseudomonadota</taxon>
        <taxon>Alphaproteobacteria</taxon>
        <taxon>Rhodobacterales</taxon>
        <taxon>Roseobacteraceae</taxon>
        <taxon>Rubellimicrobium</taxon>
    </lineage>
</organism>
<dbReference type="SUPFAM" id="SSF51120">
    <property type="entry name" value="beta-Roll"/>
    <property type="match status" value="1"/>
</dbReference>
<dbReference type="Pfam" id="PF00353">
    <property type="entry name" value="HemolysinCabind"/>
    <property type="match status" value="1"/>
</dbReference>
<evidence type="ECO:0000259" key="7">
    <source>
        <dbReference type="SMART" id="SM00235"/>
    </source>
</evidence>
<feature type="region of interest" description="Disordered" evidence="6">
    <location>
        <begin position="17"/>
        <end position="59"/>
    </location>
</feature>
<feature type="domain" description="Peptidase metallopeptidase" evidence="7">
    <location>
        <begin position="77"/>
        <end position="232"/>
    </location>
</feature>
<protein>
    <recommendedName>
        <fullName evidence="7">Peptidase metallopeptidase domain-containing protein</fullName>
    </recommendedName>
</protein>
<dbReference type="OrthoDB" id="733404at2"/>
<evidence type="ECO:0000313" key="8">
    <source>
        <dbReference type="EMBL" id="TNC70921.1"/>
    </source>
</evidence>
<dbReference type="InterPro" id="IPR006026">
    <property type="entry name" value="Peptidase_Metallo"/>
</dbReference>
<dbReference type="EMBL" id="VDFV01000016">
    <property type="protein sequence ID" value="TNC70921.1"/>
    <property type="molecule type" value="Genomic_DNA"/>
</dbReference>
<evidence type="ECO:0000256" key="1">
    <source>
        <dbReference type="ARBA" id="ARBA00001913"/>
    </source>
</evidence>
<proteinExistence type="inferred from homology"/>
<gene>
    <name evidence="8" type="ORF">FHG71_12300</name>
</gene>
<dbReference type="Proteomes" id="UP000305709">
    <property type="component" value="Unassembled WGS sequence"/>
</dbReference>
<dbReference type="Pfam" id="PF08548">
    <property type="entry name" value="Peptidase_M10_C"/>
    <property type="match status" value="1"/>
</dbReference>
<dbReference type="GO" id="GO:0005509">
    <property type="term" value="F:calcium ion binding"/>
    <property type="evidence" value="ECO:0007669"/>
    <property type="project" value="InterPro"/>
</dbReference>
<dbReference type="GO" id="GO:0005615">
    <property type="term" value="C:extracellular space"/>
    <property type="evidence" value="ECO:0007669"/>
    <property type="project" value="InterPro"/>
</dbReference>
<dbReference type="PROSITE" id="PS00330">
    <property type="entry name" value="HEMOLYSIN_CALCIUM"/>
    <property type="match status" value="1"/>
</dbReference>
<evidence type="ECO:0000256" key="5">
    <source>
        <dbReference type="ARBA" id="ARBA00022737"/>
    </source>
</evidence>
<reference evidence="8 9" key="1">
    <citation type="submission" date="2019-06" db="EMBL/GenBank/DDBJ databases">
        <authorList>
            <person name="Jiang L."/>
        </authorList>
    </citation>
    <scope>NUCLEOTIDE SEQUENCE [LARGE SCALE GENOMIC DNA]</scope>
    <source>
        <strain evidence="8 9">YIM 48858</strain>
    </source>
</reference>
<dbReference type="InterPro" id="IPR001343">
    <property type="entry name" value="Hemolysn_Ca-bd"/>
</dbReference>
<comment type="caution">
    <text evidence="8">The sequence shown here is derived from an EMBL/GenBank/DDBJ whole genome shotgun (WGS) entry which is preliminary data.</text>
</comment>
<evidence type="ECO:0000256" key="4">
    <source>
        <dbReference type="ARBA" id="ARBA00022525"/>
    </source>
</evidence>
<keyword evidence="5" id="KW-0677">Repeat</keyword>
<dbReference type="SUPFAM" id="SSF55486">
    <property type="entry name" value="Metalloproteases ('zincins'), catalytic domain"/>
    <property type="match status" value="1"/>
</dbReference>